<dbReference type="VEuPathDB" id="VectorBase:ASIC018884"/>
<dbReference type="EMBL" id="KE525349">
    <property type="protein sequence ID" value="KFB50569.1"/>
    <property type="molecule type" value="Genomic_DNA"/>
</dbReference>
<keyword evidence="4" id="KW-1185">Reference proteome</keyword>
<keyword evidence="2" id="KW-0808">Transferase</keyword>
<protein>
    <submittedName>
        <fullName evidence="2 3">Xylulokinase</fullName>
    </submittedName>
</protein>
<sequence>MLRMGGPRLGRNPNSSGGRQQQQPGTGFGGTFRNKNKTRQQASLRPLMAAVPEGFCFCFPDRLRTVWMAFARCTQWL</sequence>
<organism evidence="2">
    <name type="scientific">Anopheles sinensis</name>
    <name type="common">Mosquito</name>
    <dbReference type="NCBI Taxonomy" id="74873"/>
    <lineage>
        <taxon>Eukaryota</taxon>
        <taxon>Metazoa</taxon>
        <taxon>Ecdysozoa</taxon>
        <taxon>Arthropoda</taxon>
        <taxon>Hexapoda</taxon>
        <taxon>Insecta</taxon>
        <taxon>Pterygota</taxon>
        <taxon>Neoptera</taxon>
        <taxon>Endopterygota</taxon>
        <taxon>Diptera</taxon>
        <taxon>Nematocera</taxon>
        <taxon>Culicoidea</taxon>
        <taxon>Culicidae</taxon>
        <taxon>Anophelinae</taxon>
        <taxon>Anopheles</taxon>
    </lineage>
</organism>
<evidence type="ECO:0000313" key="4">
    <source>
        <dbReference type="Proteomes" id="UP000030765"/>
    </source>
</evidence>
<feature type="compositionally biased region" description="Low complexity" evidence="1">
    <location>
        <begin position="12"/>
        <end position="25"/>
    </location>
</feature>
<feature type="region of interest" description="Disordered" evidence="1">
    <location>
        <begin position="1"/>
        <end position="42"/>
    </location>
</feature>
<proteinExistence type="predicted"/>
<dbReference type="GO" id="GO:0016301">
    <property type="term" value="F:kinase activity"/>
    <property type="evidence" value="ECO:0007669"/>
    <property type="project" value="UniProtKB-KW"/>
</dbReference>
<dbReference type="EnsemblMetazoa" id="ASIC018884-RA">
    <property type="protein sequence ID" value="ASIC018884-PA"/>
    <property type="gene ID" value="ASIC018884"/>
</dbReference>
<reference evidence="2 4" key="1">
    <citation type="journal article" date="2014" name="BMC Genomics">
        <title>Genome sequence of Anopheles sinensis provides insight into genetics basis of mosquito competence for malaria parasites.</title>
        <authorList>
            <person name="Zhou D."/>
            <person name="Zhang D."/>
            <person name="Ding G."/>
            <person name="Shi L."/>
            <person name="Hou Q."/>
            <person name="Ye Y."/>
            <person name="Xu Y."/>
            <person name="Zhou H."/>
            <person name="Xiong C."/>
            <person name="Li S."/>
            <person name="Yu J."/>
            <person name="Hong S."/>
            <person name="Yu X."/>
            <person name="Zou P."/>
            <person name="Chen C."/>
            <person name="Chang X."/>
            <person name="Wang W."/>
            <person name="Lv Y."/>
            <person name="Sun Y."/>
            <person name="Ma L."/>
            <person name="Shen B."/>
            <person name="Zhu C."/>
        </authorList>
    </citation>
    <scope>NUCLEOTIDE SEQUENCE [LARGE SCALE GENOMIC DNA]</scope>
</reference>
<name>A0A084WK25_ANOSI</name>
<keyword evidence="2" id="KW-0418">Kinase</keyword>
<reference evidence="3" key="2">
    <citation type="submission" date="2020-05" db="UniProtKB">
        <authorList>
            <consortium name="EnsemblMetazoa"/>
        </authorList>
    </citation>
    <scope>IDENTIFICATION</scope>
</reference>
<dbReference type="EMBL" id="ATLV01024093">
    <property type="status" value="NOT_ANNOTATED_CDS"/>
    <property type="molecule type" value="Genomic_DNA"/>
</dbReference>
<evidence type="ECO:0000313" key="2">
    <source>
        <dbReference type="EMBL" id="KFB50569.1"/>
    </source>
</evidence>
<dbReference type="Proteomes" id="UP000030765">
    <property type="component" value="Unassembled WGS sequence"/>
</dbReference>
<accession>A0A084WK25</accession>
<dbReference type="AlphaFoldDB" id="A0A084WK25"/>
<gene>
    <name evidence="2" type="ORF">ZHAS_00018884</name>
</gene>
<evidence type="ECO:0000256" key="1">
    <source>
        <dbReference type="SAM" id="MobiDB-lite"/>
    </source>
</evidence>
<evidence type="ECO:0000313" key="3">
    <source>
        <dbReference type="EnsemblMetazoa" id="ASIC018884-PA"/>
    </source>
</evidence>